<protein>
    <submittedName>
        <fullName evidence="3">2-oxoglutarate and iron-dependent oxygenase domain-containing protein</fullName>
    </submittedName>
</protein>
<feature type="domain" description="Non-haem dioxygenase N-terminal" evidence="2">
    <location>
        <begin position="40"/>
        <end position="113"/>
    </location>
</feature>
<name>A0ABU6CHV5_9ACTN</name>
<keyword evidence="4" id="KW-1185">Reference proteome</keyword>
<evidence type="ECO:0000259" key="2">
    <source>
        <dbReference type="Pfam" id="PF14226"/>
    </source>
</evidence>
<feature type="region of interest" description="Disordered" evidence="1">
    <location>
        <begin position="130"/>
        <end position="169"/>
    </location>
</feature>
<dbReference type="RefSeq" id="WP_411293801.1">
    <property type="nucleotide sequence ID" value="NZ_BAAATS010000022.1"/>
</dbReference>
<sequence>MTTRQNTRLNMPHTPHAEAELDRERRMGAAAGTATAVREIKVVDLTDFDARRAQITEELWQATTETGFFQLSGHGLTRAETDAAFAASEAFFGLPERLKARHALKKGLNAGWEYRSQVRPVRLLVGSSYGPSPSRRVAAPQLAGGGGANAGAGEASSGPRAGTSPIGSAGLVEAGRAGQVVRSSRPDGLWAVRSLRRSCRRRR</sequence>
<dbReference type="Proteomes" id="UP001352223">
    <property type="component" value="Unassembled WGS sequence"/>
</dbReference>
<feature type="region of interest" description="Disordered" evidence="1">
    <location>
        <begin position="1"/>
        <end position="22"/>
    </location>
</feature>
<evidence type="ECO:0000256" key="1">
    <source>
        <dbReference type="SAM" id="MobiDB-lite"/>
    </source>
</evidence>
<accession>A0ABU6CHV5</accession>
<dbReference type="Pfam" id="PF14226">
    <property type="entry name" value="DIOX_N"/>
    <property type="match status" value="1"/>
</dbReference>
<gene>
    <name evidence="3" type="ORF">OKJ48_29300</name>
</gene>
<evidence type="ECO:0000313" key="4">
    <source>
        <dbReference type="Proteomes" id="UP001352223"/>
    </source>
</evidence>
<evidence type="ECO:0000313" key="3">
    <source>
        <dbReference type="EMBL" id="MEB3964301.1"/>
    </source>
</evidence>
<reference evidence="3 4" key="1">
    <citation type="submission" date="2022-10" db="EMBL/GenBank/DDBJ databases">
        <authorList>
            <person name="Xie J."/>
            <person name="Shen N."/>
        </authorList>
    </citation>
    <scope>NUCLEOTIDE SEQUENCE [LARGE SCALE GENOMIC DNA]</scope>
    <source>
        <strain evidence="3 4">DSM 41681</strain>
    </source>
</reference>
<dbReference type="EMBL" id="JAOZYB010000308">
    <property type="protein sequence ID" value="MEB3964301.1"/>
    <property type="molecule type" value="Genomic_DNA"/>
</dbReference>
<comment type="caution">
    <text evidence="3">The sequence shown here is derived from an EMBL/GenBank/DDBJ whole genome shotgun (WGS) entry which is preliminary data.</text>
</comment>
<proteinExistence type="predicted"/>
<dbReference type="Gene3D" id="2.60.120.330">
    <property type="entry name" value="B-lactam Antibiotic, Isopenicillin N Synthase, Chain"/>
    <property type="match status" value="1"/>
</dbReference>
<dbReference type="InterPro" id="IPR026992">
    <property type="entry name" value="DIOX_N"/>
</dbReference>
<dbReference type="InterPro" id="IPR027443">
    <property type="entry name" value="IPNS-like_sf"/>
</dbReference>
<dbReference type="SUPFAM" id="SSF51197">
    <property type="entry name" value="Clavaminate synthase-like"/>
    <property type="match status" value="1"/>
</dbReference>
<organism evidence="3 4">
    <name type="scientific">Streptomyces kunmingensis</name>
    <dbReference type="NCBI Taxonomy" id="68225"/>
    <lineage>
        <taxon>Bacteria</taxon>
        <taxon>Bacillati</taxon>
        <taxon>Actinomycetota</taxon>
        <taxon>Actinomycetes</taxon>
        <taxon>Kitasatosporales</taxon>
        <taxon>Streptomycetaceae</taxon>
        <taxon>Streptomyces</taxon>
    </lineage>
</organism>